<evidence type="ECO:0000313" key="1">
    <source>
        <dbReference type="EMBL" id="OGI49900.1"/>
    </source>
</evidence>
<name>A0A1F6TXQ6_9PROT</name>
<sequence>MSQPALIFVYNADSGFVNTLLDIGHKIVSPKTYSCNLCAITHSTFSMRDEWKNFVAGLGVSVEFLHRDELEKQYGMRDVGLPAVFRKNNGALEAWVTREEINRCHSLGELERLVRDRLRAEA</sequence>
<evidence type="ECO:0008006" key="3">
    <source>
        <dbReference type="Google" id="ProtNLM"/>
    </source>
</evidence>
<gene>
    <name evidence="1" type="ORF">A3A87_08955</name>
</gene>
<organism evidence="1 2">
    <name type="scientific">Candidatus Muproteobacteria bacterium RIFCSPLOWO2_01_FULL_60_18</name>
    <dbReference type="NCBI Taxonomy" id="1817768"/>
    <lineage>
        <taxon>Bacteria</taxon>
        <taxon>Pseudomonadati</taxon>
        <taxon>Pseudomonadota</taxon>
        <taxon>Candidatus Muproteobacteria</taxon>
    </lineage>
</organism>
<proteinExistence type="predicted"/>
<dbReference type="AlphaFoldDB" id="A0A1F6TXQ6"/>
<evidence type="ECO:0000313" key="2">
    <source>
        <dbReference type="Proteomes" id="UP000179037"/>
    </source>
</evidence>
<dbReference type="STRING" id="1817768.A3A87_08955"/>
<comment type="caution">
    <text evidence="1">The sequence shown here is derived from an EMBL/GenBank/DDBJ whole genome shotgun (WGS) entry which is preliminary data.</text>
</comment>
<reference evidence="1 2" key="1">
    <citation type="journal article" date="2016" name="Nat. Commun.">
        <title>Thousands of microbial genomes shed light on interconnected biogeochemical processes in an aquifer system.</title>
        <authorList>
            <person name="Anantharaman K."/>
            <person name="Brown C.T."/>
            <person name="Hug L.A."/>
            <person name="Sharon I."/>
            <person name="Castelle C.J."/>
            <person name="Probst A.J."/>
            <person name="Thomas B.C."/>
            <person name="Singh A."/>
            <person name="Wilkins M.J."/>
            <person name="Karaoz U."/>
            <person name="Brodie E.L."/>
            <person name="Williams K.H."/>
            <person name="Hubbard S.S."/>
            <person name="Banfield J.F."/>
        </authorList>
    </citation>
    <scope>NUCLEOTIDE SEQUENCE [LARGE SCALE GENOMIC DNA]</scope>
</reference>
<dbReference type="Proteomes" id="UP000179037">
    <property type="component" value="Unassembled WGS sequence"/>
</dbReference>
<accession>A0A1F6TXQ6</accession>
<protein>
    <recommendedName>
        <fullName evidence="3">GTPase</fullName>
    </recommendedName>
</protein>
<dbReference type="EMBL" id="MFTC01000083">
    <property type="protein sequence ID" value="OGI49900.1"/>
    <property type="molecule type" value="Genomic_DNA"/>
</dbReference>